<dbReference type="Gene3D" id="2.60.40.1470">
    <property type="entry name" value="ApaG domain"/>
    <property type="match status" value="1"/>
</dbReference>
<dbReference type="InterPro" id="IPR015425">
    <property type="entry name" value="FH2_Formin"/>
</dbReference>
<dbReference type="SUPFAM" id="SSF101447">
    <property type="entry name" value="Formin homology 2 domain (FH2 domain)"/>
    <property type="match status" value="1"/>
</dbReference>
<feature type="domain" description="GBD/FH3" evidence="4">
    <location>
        <begin position="470"/>
        <end position="935"/>
    </location>
</feature>
<dbReference type="Gene3D" id="1.25.10.10">
    <property type="entry name" value="Leucine-rich Repeat Variant"/>
    <property type="match status" value="1"/>
</dbReference>
<evidence type="ECO:0000313" key="7">
    <source>
        <dbReference type="Proteomes" id="UP000193642"/>
    </source>
</evidence>
<feature type="region of interest" description="Disordered" evidence="2">
    <location>
        <begin position="1120"/>
        <end position="1159"/>
    </location>
</feature>
<dbReference type="InterPro" id="IPR010472">
    <property type="entry name" value="FH3_dom"/>
</dbReference>
<dbReference type="OrthoDB" id="1104827at2759"/>
<dbReference type="PROSITE" id="PS51087">
    <property type="entry name" value="APAG"/>
    <property type="match status" value="1"/>
</dbReference>
<dbReference type="Gene3D" id="1.20.58.2220">
    <property type="entry name" value="Formin, FH2 domain"/>
    <property type="match status" value="2"/>
</dbReference>
<dbReference type="GO" id="GO:0031267">
    <property type="term" value="F:small GTPase binding"/>
    <property type="evidence" value="ECO:0007669"/>
    <property type="project" value="InterPro"/>
</dbReference>
<dbReference type="InterPro" id="IPR007474">
    <property type="entry name" value="ApaG_domain"/>
</dbReference>
<dbReference type="InterPro" id="IPR011989">
    <property type="entry name" value="ARM-like"/>
</dbReference>
<feature type="domain" description="ApaG" evidence="3">
    <location>
        <begin position="275"/>
        <end position="434"/>
    </location>
</feature>
<dbReference type="InterPro" id="IPR016024">
    <property type="entry name" value="ARM-type_fold"/>
</dbReference>
<name>A0A1Y2CTF0_9FUNG</name>
<dbReference type="InterPro" id="IPR051661">
    <property type="entry name" value="Actin_filament_regulator"/>
</dbReference>
<dbReference type="GO" id="GO:0003779">
    <property type="term" value="F:actin binding"/>
    <property type="evidence" value="ECO:0007669"/>
    <property type="project" value="InterPro"/>
</dbReference>
<sequence length="1530" mass="170504">MAAAAIDEQVWRPIAARLRIDLGRGLDSAADAELRKLTSREAVAQHVRRYPKLTDEFAVIAPAIDALAAELQIDYKSVAAQNADIRSLFANGDGDDDDDVVAMTPPLHSPSTTAICALLSEKLLLLLYHIYTPTNSRQLHDTSIGLFGTNRCYDDVYAMHLLPYLSVKHLHLPHPDPPSTTTQTQPRKIETFLRFASCQLGEFMALVTSGTLEGRVIRYARVSNDLDRMGPIPGGQGGRGGIVERQRRIETVLGRGGRELSLPSVFLETGKGTGVAVTNGIKVHVSSFFLLSMARVCYRISLEYIPGECSYKSAQLQLRKWRFKYLNGRVERVQGEGVIGFFPLLSETHRTFTYCSYSDGGRVMDDSLGLNEMDYDPYDPYADGRSLLRNPWFLWRESLRPGPASSSASSAVLHTRSSSNATSLFNLSSPSSDEFVTVATEFNLMSRRSHEIADQDLSALFEMALECHSLQIVSVLKIREMVAKELFSGGKATLIVFASQGIHSTQSEAKKESMRRFSSDQKLQIVKQVYVQCTTNPLQSANHQDNDRPPPFYIDALKNANTYMTNSVGKSMTNSIVQFVTRSSGVGSTGMGQQIVGGRNGVPIKDILVQLRLQCKTSGDSWLRQFLDLGGLESLFNLLKSIHSKKEKKQKYVEAELEILKILKMAVSNEKEINELLAKAEWINILAFSLDSPILSSRISATDFLLALVVLNYPKGHNLVIRSFETYRKENQGMRLFERFVGTVKEIVESRGTFGSVVRSKRESAGSVAGIISTNKEKAHKEMKDYLISALALIRYIVQVPSQLEYRIYLRNEFMACGLFKIFKVVKTWASAENAGILVHIAEFEARAQMDHDQFVEGMDAGICDDVVDLEDEHKVLDAIMQSYKTDTVGMEYVRSILKHLLIPTRTIDEVSRTKFLQLVDILLSQMVLDGKGLQSDFFDTYQVPLSEILQGFVEKDEVEVLKAELINTKLKLSEVTADKRKLERDLDSPKNEPSNPKDSMKFSIMQDILNQKEMELVEQSQKLNRLKANQEAFLTSHKQELSHILGIIEKSPELLQKTDSGTFVEGNSRSSESIKLDGIPAHTINLASTATATAYNGRNTTTSASSRIFDASSATSTSRIFSTRRASSAPSPPGFAVPGGPPPPPPPPGFGAPTPPTALPKRVQKFKPSTEVRRLQWDKLPDMVVKESVWLKKISVDTVKSTAKDDIESKLDAEGVFKDIQTRFGSLRKLGDGDSIISVKQAEVTLIDAKKAQNMMIMLGRLKQYSSSELVRAVLSMDESVISETIIQQLITFLPTRDEILKVPHRNRIMDSILYKMTFTEKFKALDDDLTCGLAAVSSLDKCEKFLRVLEIVLSLGNFMNSGTFIGAVHGFRINSINKLADVRCTEGKGSLLHFMADIIETKFPELSGFSKELENCTPAARLSIEVLKSDLKVLQKGLKDMLAVVDVLKTRSDNSDDVGIYLELISPFSVTAKETVDGLLQRMDKLETTFKNVVGFFGEDPDKTPFDEFFGMFKLFLQSYEKVKWKIQ</sequence>
<evidence type="ECO:0000259" key="5">
    <source>
        <dbReference type="PROSITE" id="PS51444"/>
    </source>
</evidence>
<dbReference type="SMART" id="SM01139">
    <property type="entry name" value="Drf_FH3"/>
    <property type="match status" value="1"/>
</dbReference>
<evidence type="ECO:0000256" key="2">
    <source>
        <dbReference type="SAM" id="MobiDB-lite"/>
    </source>
</evidence>
<comment type="caution">
    <text evidence="6">The sequence shown here is derived from an EMBL/GenBank/DDBJ whole genome shotgun (WGS) entry which is preliminary data.</text>
</comment>
<dbReference type="Pfam" id="PF06367">
    <property type="entry name" value="Drf_FH3"/>
    <property type="match status" value="1"/>
</dbReference>
<dbReference type="SMART" id="SM00498">
    <property type="entry name" value="FH2"/>
    <property type="match status" value="1"/>
</dbReference>
<dbReference type="STRING" id="329046.A0A1Y2CTF0"/>
<keyword evidence="7" id="KW-1185">Reference proteome</keyword>
<dbReference type="Pfam" id="PF02181">
    <property type="entry name" value="FH2"/>
    <property type="match status" value="1"/>
</dbReference>
<feature type="compositionally biased region" description="Pro residues" evidence="2">
    <location>
        <begin position="1131"/>
        <end position="1159"/>
    </location>
</feature>
<dbReference type="InterPro" id="IPR014768">
    <property type="entry name" value="GBD/FH3_dom"/>
</dbReference>
<dbReference type="InterPro" id="IPR042201">
    <property type="entry name" value="FH2_Formin_sf"/>
</dbReference>
<comment type="similarity">
    <text evidence="1">Belongs to the formin homology family. BNI1 subfamily.</text>
</comment>
<dbReference type="GO" id="GO:0043332">
    <property type="term" value="C:mating projection tip"/>
    <property type="evidence" value="ECO:0007669"/>
    <property type="project" value="TreeGrafter"/>
</dbReference>
<dbReference type="GO" id="GO:0051016">
    <property type="term" value="P:barbed-end actin filament capping"/>
    <property type="evidence" value="ECO:0007669"/>
    <property type="project" value="TreeGrafter"/>
</dbReference>
<evidence type="ECO:0000259" key="4">
    <source>
        <dbReference type="PROSITE" id="PS51232"/>
    </source>
</evidence>
<evidence type="ECO:0000313" key="6">
    <source>
        <dbReference type="EMBL" id="ORY50340.1"/>
    </source>
</evidence>
<feature type="domain" description="FH2" evidence="5">
    <location>
        <begin position="1163"/>
        <end position="1530"/>
    </location>
</feature>
<evidence type="ECO:0000259" key="3">
    <source>
        <dbReference type="PROSITE" id="PS51087"/>
    </source>
</evidence>
<accession>A0A1Y2CTF0</accession>
<dbReference type="Pfam" id="PF06371">
    <property type="entry name" value="Drf_GBD"/>
    <property type="match status" value="1"/>
</dbReference>
<dbReference type="PROSITE" id="PS51444">
    <property type="entry name" value="FH2"/>
    <property type="match status" value="1"/>
</dbReference>
<evidence type="ECO:0008006" key="8">
    <source>
        <dbReference type="Google" id="ProtNLM"/>
    </source>
</evidence>
<dbReference type="GO" id="GO:0015629">
    <property type="term" value="C:actin cytoskeleton"/>
    <property type="evidence" value="ECO:0007669"/>
    <property type="project" value="UniProtKB-ARBA"/>
</dbReference>
<dbReference type="SUPFAM" id="SSF48371">
    <property type="entry name" value="ARM repeat"/>
    <property type="match status" value="1"/>
</dbReference>
<gene>
    <name evidence="6" type="ORF">BCR33DRAFT_781093</name>
</gene>
<dbReference type="PANTHER" id="PTHR47102:SF2">
    <property type="entry name" value="PROTEIN BNI1"/>
    <property type="match status" value="1"/>
</dbReference>
<dbReference type="SMART" id="SM01140">
    <property type="entry name" value="Drf_GBD"/>
    <property type="match status" value="1"/>
</dbReference>
<dbReference type="GO" id="GO:0005938">
    <property type="term" value="C:cell cortex"/>
    <property type="evidence" value="ECO:0007669"/>
    <property type="project" value="UniProtKB-ARBA"/>
</dbReference>
<dbReference type="Pfam" id="PF04379">
    <property type="entry name" value="DUF525"/>
    <property type="match status" value="1"/>
</dbReference>
<dbReference type="InterPro" id="IPR010473">
    <property type="entry name" value="GTPase-bd"/>
</dbReference>
<proteinExistence type="inferred from homology"/>
<dbReference type="GO" id="GO:0051017">
    <property type="term" value="P:actin filament bundle assembly"/>
    <property type="evidence" value="ECO:0007669"/>
    <property type="project" value="TreeGrafter"/>
</dbReference>
<dbReference type="PANTHER" id="PTHR47102">
    <property type="entry name" value="PROTEIN BNI1"/>
    <property type="match status" value="1"/>
</dbReference>
<dbReference type="GO" id="GO:0032153">
    <property type="term" value="C:cell division site"/>
    <property type="evidence" value="ECO:0007669"/>
    <property type="project" value="UniProtKB-ARBA"/>
</dbReference>
<dbReference type="PROSITE" id="PS51232">
    <property type="entry name" value="GBD_FH3"/>
    <property type="match status" value="1"/>
</dbReference>
<dbReference type="GO" id="GO:1903475">
    <property type="term" value="P:mitotic actomyosin contractile ring assembly"/>
    <property type="evidence" value="ECO:0007669"/>
    <property type="project" value="TreeGrafter"/>
</dbReference>
<organism evidence="6 7">
    <name type="scientific">Rhizoclosmatium globosum</name>
    <dbReference type="NCBI Taxonomy" id="329046"/>
    <lineage>
        <taxon>Eukaryota</taxon>
        <taxon>Fungi</taxon>
        <taxon>Fungi incertae sedis</taxon>
        <taxon>Chytridiomycota</taxon>
        <taxon>Chytridiomycota incertae sedis</taxon>
        <taxon>Chytridiomycetes</taxon>
        <taxon>Chytridiales</taxon>
        <taxon>Chytriomycetaceae</taxon>
        <taxon>Rhizoclosmatium</taxon>
    </lineage>
</organism>
<evidence type="ECO:0000256" key="1">
    <source>
        <dbReference type="ARBA" id="ARBA00037935"/>
    </source>
</evidence>
<protein>
    <recommendedName>
        <fullName evidence="8">Actin-binding FH2</fullName>
    </recommendedName>
</protein>
<dbReference type="EMBL" id="MCGO01000007">
    <property type="protein sequence ID" value="ORY50340.1"/>
    <property type="molecule type" value="Genomic_DNA"/>
</dbReference>
<dbReference type="SUPFAM" id="SSF110069">
    <property type="entry name" value="ApaG-like"/>
    <property type="match status" value="1"/>
</dbReference>
<dbReference type="Proteomes" id="UP000193642">
    <property type="component" value="Unassembled WGS sequence"/>
</dbReference>
<dbReference type="Gene3D" id="1.10.238.150">
    <property type="entry name" value="Formin, FH3 diaphanous domain"/>
    <property type="match status" value="1"/>
</dbReference>
<reference evidence="6 7" key="1">
    <citation type="submission" date="2016-07" db="EMBL/GenBank/DDBJ databases">
        <title>Pervasive Adenine N6-methylation of Active Genes in Fungi.</title>
        <authorList>
            <consortium name="DOE Joint Genome Institute"/>
            <person name="Mondo S.J."/>
            <person name="Dannebaum R.O."/>
            <person name="Kuo R.C."/>
            <person name="Labutti K."/>
            <person name="Haridas S."/>
            <person name="Kuo A."/>
            <person name="Salamov A."/>
            <person name="Ahrendt S.R."/>
            <person name="Lipzen A."/>
            <person name="Sullivan W."/>
            <person name="Andreopoulos W.B."/>
            <person name="Clum A."/>
            <person name="Lindquist E."/>
            <person name="Daum C."/>
            <person name="Ramamoorthy G.K."/>
            <person name="Gryganskyi A."/>
            <person name="Culley D."/>
            <person name="Magnuson J.K."/>
            <person name="James T.Y."/>
            <person name="O'Malley M.A."/>
            <person name="Stajich J.E."/>
            <person name="Spatafora J.W."/>
            <person name="Visel A."/>
            <person name="Grigoriev I.V."/>
        </authorList>
    </citation>
    <scope>NUCLEOTIDE SEQUENCE [LARGE SCALE GENOMIC DNA]</scope>
    <source>
        <strain evidence="6 7">JEL800</strain>
    </source>
</reference>
<dbReference type="InterPro" id="IPR036767">
    <property type="entry name" value="ApaG_sf"/>
</dbReference>